<evidence type="ECO:0000256" key="2">
    <source>
        <dbReference type="ARBA" id="ARBA00004651"/>
    </source>
</evidence>
<dbReference type="PRINTS" id="PR00344">
    <property type="entry name" value="BCTRLSENSOR"/>
</dbReference>
<proteinExistence type="predicted"/>
<feature type="transmembrane region" description="Helical" evidence="14">
    <location>
        <begin position="255"/>
        <end position="279"/>
    </location>
</feature>
<dbReference type="EC" id="2.7.13.3" evidence="3"/>
<keyword evidence="8" id="KW-0547">Nucleotide-binding</keyword>
<reference evidence="16" key="1">
    <citation type="submission" date="2021-03" db="EMBL/GenBank/DDBJ databases">
        <title>Bacillus suaedae sp. nov., isolated from Suaeda aralocaspica.</title>
        <authorList>
            <person name="Lei R.F.R."/>
        </authorList>
    </citation>
    <scope>NUCLEOTIDE SEQUENCE</scope>
    <source>
        <strain evidence="16">YZJH907-2</strain>
    </source>
</reference>
<evidence type="ECO:0000256" key="14">
    <source>
        <dbReference type="SAM" id="Phobius"/>
    </source>
</evidence>
<dbReference type="PANTHER" id="PTHR45528">
    <property type="entry name" value="SENSOR HISTIDINE KINASE CPXA"/>
    <property type="match status" value="1"/>
</dbReference>
<evidence type="ECO:0000313" key="17">
    <source>
        <dbReference type="Proteomes" id="UP000678228"/>
    </source>
</evidence>
<dbReference type="PANTHER" id="PTHR45528:SF1">
    <property type="entry name" value="SENSOR HISTIDINE KINASE CPXA"/>
    <property type="match status" value="1"/>
</dbReference>
<keyword evidence="11 14" id="KW-1133">Transmembrane helix</keyword>
<keyword evidence="7 14" id="KW-0812">Transmembrane</keyword>
<evidence type="ECO:0000256" key="12">
    <source>
        <dbReference type="ARBA" id="ARBA00023012"/>
    </source>
</evidence>
<keyword evidence="10" id="KW-0067">ATP-binding</keyword>
<dbReference type="AlphaFoldDB" id="A0A941APQ2"/>
<keyword evidence="13 14" id="KW-0472">Membrane</keyword>
<dbReference type="SUPFAM" id="SSF47384">
    <property type="entry name" value="Homodimeric domain of signal transducing histidine kinase"/>
    <property type="match status" value="1"/>
</dbReference>
<organism evidence="16 17">
    <name type="scientific">Halalkalibacter suaedae</name>
    <dbReference type="NCBI Taxonomy" id="2822140"/>
    <lineage>
        <taxon>Bacteria</taxon>
        <taxon>Bacillati</taxon>
        <taxon>Bacillota</taxon>
        <taxon>Bacilli</taxon>
        <taxon>Bacillales</taxon>
        <taxon>Bacillaceae</taxon>
        <taxon>Halalkalibacter</taxon>
    </lineage>
</organism>
<comment type="caution">
    <text evidence="16">The sequence shown here is derived from an EMBL/GenBank/DDBJ whole genome shotgun (WGS) entry which is preliminary data.</text>
</comment>
<dbReference type="SMART" id="SM00388">
    <property type="entry name" value="HisKA"/>
    <property type="match status" value="1"/>
</dbReference>
<gene>
    <name evidence="16" type="ORF">J7W16_18010</name>
</gene>
<dbReference type="InterPro" id="IPR036097">
    <property type="entry name" value="HisK_dim/P_sf"/>
</dbReference>
<keyword evidence="9 16" id="KW-0418">Kinase</keyword>
<dbReference type="EMBL" id="JAGKSQ010000009">
    <property type="protein sequence ID" value="MBP3953020.1"/>
    <property type="molecule type" value="Genomic_DNA"/>
</dbReference>
<dbReference type="RefSeq" id="WP_210598878.1">
    <property type="nucleotide sequence ID" value="NZ_JAGKSQ010000009.1"/>
</dbReference>
<keyword evidence="17" id="KW-1185">Reference proteome</keyword>
<dbReference type="CDD" id="cd00075">
    <property type="entry name" value="HATPase"/>
    <property type="match status" value="1"/>
</dbReference>
<dbReference type="InterPro" id="IPR003594">
    <property type="entry name" value="HATPase_dom"/>
</dbReference>
<dbReference type="InterPro" id="IPR036890">
    <property type="entry name" value="HATPase_C_sf"/>
</dbReference>
<evidence type="ECO:0000313" key="16">
    <source>
        <dbReference type="EMBL" id="MBP3953020.1"/>
    </source>
</evidence>
<evidence type="ECO:0000256" key="7">
    <source>
        <dbReference type="ARBA" id="ARBA00022692"/>
    </source>
</evidence>
<protein>
    <recommendedName>
        <fullName evidence="3">histidine kinase</fullName>
        <ecNumber evidence="3">2.7.13.3</ecNumber>
    </recommendedName>
</protein>
<dbReference type="CDD" id="cd00082">
    <property type="entry name" value="HisKA"/>
    <property type="match status" value="1"/>
</dbReference>
<evidence type="ECO:0000256" key="6">
    <source>
        <dbReference type="ARBA" id="ARBA00022679"/>
    </source>
</evidence>
<dbReference type="GO" id="GO:0000155">
    <property type="term" value="F:phosphorelay sensor kinase activity"/>
    <property type="evidence" value="ECO:0007669"/>
    <property type="project" value="InterPro"/>
</dbReference>
<dbReference type="GO" id="GO:0005886">
    <property type="term" value="C:plasma membrane"/>
    <property type="evidence" value="ECO:0007669"/>
    <property type="project" value="UniProtKB-SubCell"/>
</dbReference>
<evidence type="ECO:0000256" key="13">
    <source>
        <dbReference type="ARBA" id="ARBA00023136"/>
    </source>
</evidence>
<dbReference type="Gene3D" id="1.10.287.130">
    <property type="match status" value="1"/>
</dbReference>
<evidence type="ECO:0000256" key="8">
    <source>
        <dbReference type="ARBA" id="ARBA00022741"/>
    </source>
</evidence>
<dbReference type="Proteomes" id="UP000678228">
    <property type="component" value="Unassembled WGS sequence"/>
</dbReference>
<dbReference type="SUPFAM" id="SSF55874">
    <property type="entry name" value="ATPase domain of HSP90 chaperone/DNA topoisomerase II/histidine kinase"/>
    <property type="match status" value="1"/>
</dbReference>
<dbReference type="InterPro" id="IPR005467">
    <property type="entry name" value="His_kinase_dom"/>
</dbReference>
<feature type="transmembrane region" description="Helical" evidence="14">
    <location>
        <begin position="12"/>
        <end position="35"/>
    </location>
</feature>
<accession>A0A941APQ2</accession>
<comment type="subcellular location">
    <subcellularLocation>
        <location evidence="2">Cell membrane</location>
        <topology evidence="2">Multi-pass membrane protein</topology>
    </subcellularLocation>
</comment>
<dbReference type="InterPro" id="IPR003661">
    <property type="entry name" value="HisK_dim/P_dom"/>
</dbReference>
<keyword evidence="5" id="KW-0597">Phosphoprotein</keyword>
<sequence>MRSIKRRIAFHFSLQFIFMVLLVATVLLTVLFFVIEFVMNQEINHAFPDGLLDAISTETTIEEDHTEIGKVWLDQLKAKNMWLQIVDDNGDVIHAVDVPTQIPNHYSIKDILKLEETQVYGDYQIGTYLDALFYDKPYYFILGYQNKKQELLLKWIEYYNKDGQVPEQGAANIAEELEQFEGYFLDIINSEGEVLKRFGESDQPLFYTELQITAHLDDPLTYGTSIEVERVDDQTWILHTPLNNEQLSYTTIQQILIVLIVMGMVILFTLILLAVWHAIRYGQPLILFISWLERMRNGEYDNVFTEKEKKQLFNKKNGVKRRYRLYKEVINEFYDMAEQLASLKKEQALLEQKREEWMAGISHDLRTPLSTIQGYAHLLESSHYEWQDAELIEIGETIRKKSDYMLELIQDFSLISQLKQKELPIHFSTIDLISVIKNCTAKYKEYKTIQIYTPEKPLHVKGSAQWLERLLDNLIINAVKHNPEGTAVVIKACTEGNQVVLTVEDDGMGMDEQTKQNLFTRYYRGTKSEEWTDGSGLGMSIANAIVQAHYSTIHVDSKPSLGTIIRVKFPD</sequence>
<keyword evidence="4" id="KW-1003">Cell membrane</keyword>
<dbReference type="Gene3D" id="3.30.565.10">
    <property type="entry name" value="Histidine kinase-like ATPase, C-terminal domain"/>
    <property type="match status" value="1"/>
</dbReference>
<keyword evidence="12" id="KW-0902">Two-component regulatory system</keyword>
<feature type="domain" description="Histidine kinase" evidence="15">
    <location>
        <begin position="360"/>
        <end position="571"/>
    </location>
</feature>
<evidence type="ECO:0000256" key="4">
    <source>
        <dbReference type="ARBA" id="ARBA00022475"/>
    </source>
</evidence>
<evidence type="ECO:0000256" key="1">
    <source>
        <dbReference type="ARBA" id="ARBA00000085"/>
    </source>
</evidence>
<dbReference type="InterPro" id="IPR004358">
    <property type="entry name" value="Sig_transdc_His_kin-like_C"/>
</dbReference>
<keyword evidence="6" id="KW-0808">Transferase</keyword>
<evidence type="ECO:0000256" key="11">
    <source>
        <dbReference type="ARBA" id="ARBA00022989"/>
    </source>
</evidence>
<dbReference type="Pfam" id="PF00512">
    <property type="entry name" value="HisKA"/>
    <property type="match status" value="1"/>
</dbReference>
<evidence type="ECO:0000256" key="5">
    <source>
        <dbReference type="ARBA" id="ARBA00022553"/>
    </source>
</evidence>
<dbReference type="PROSITE" id="PS50109">
    <property type="entry name" value="HIS_KIN"/>
    <property type="match status" value="1"/>
</dbReference>
<dbReference type="InterPro" id="IPR050398">
    <property type="entry name" value="HssS/ArlS-like"/>
</dbReference>
<evidence type="ECO:0000256" key="10">
    <source>
        <dbReference type="ARBA" id="ARBA00022840"/>
    </source>
</evidence>
<dbReference type="GO" id="GO:0005524">
    <property type="term" value="F:ATP binding"/>
    <property type="evidence" value="ECO:0007669"/>
    <property type="project" value="UniProtKB-KW"/>
</dbReference>
<evidence type="ECO:0000259" key="15">
    <source>
        <dbReference type="PROSITE" id="PS50109"/>
    </source>
</evidence>
<evidence type="ECO:0000256" key="9">
    <source>
        <dbReference type="ARBA" id="ARBA00022777"/>
    </source>
</evidence>
<dbReference type="SMART" id="SM00387">
    <property type="entry name" value="HATPase_c"/>
    <property type="match status" value="1"/>
</dbReference>
<dbReference type="Pfam" id="PF02518">
    <property type="entry name" value="HATPase_c"/>
    <property type="match status" value="1"/>
</dbReference>
<evidence type="ECO:0000256" key="3">
    <source>
        <dbReference type="ARBA" id="ARBA00012438"/>
    </source>
</evidence>
<name>A0A941APQ2_9BACI</name>
<comment type="catalytic activity">
    <reaction evidence="1">
        <text>ATP + protein L-histidine = ADP + protein N-phospho-L-histidine.</text>
        <dbReference type="EC" id="2.7.13.3"/>
    </reaction>
</comment>